<name>A0A1D2VJU1_9ASCO</name>
<reference evidence="2" key="1">
    <citation type="submission" date="2016-05" db="EMBL/GenBank/DDBJ databases">
        <title>Comparative genomics of biotechnologically important yeasts.</title>
        <authorList>
            <consortium name="DOE Joint Genome Institute"/>
            <person name="Riley R."/>
            <person name="Haridas S."/>
            <person name="Wolfe K.H."/>
            <person name="Lopes M.R."/>
            <person name="Hittinger C.T."/>
            <person name="Goker M."/>
            <person name="Salamov A."/>
            <person name="Wisecaver J."/>
            <person name="Long T.M."/>
            <person name="Aerts A.L."/>
            <person name="Barry K."/>
            <person name="Choi C."/>
            <person name="Clum A."/>
            <person name="Coughlan A.Y."/>
            <person name="Deshpande S."/>
            <person name="Douglass A.P."/>
            <person name="Hanson S.J."/>
            <person name="Klenk H.-P."/>
            <person name="Labutti K."/>
            <person name="Lapidus A."/>
            <person name="Lindquist E."/>
            <person name="Lipzen A."/>
            <person name="Meier-Kolthoff J.P."/>
            <person name="Ohm R.A."/>
            <person name="Otillar R.P."/>
            <person name="Pangilinan J."/>
            <person name="Peng Y."/>
            <person name="Rokas A."/>
            <person name="Rosa C.A."/>
            <person name="Scheuner C."/>
            <person name="Sibirny A.A."/>
            <person name="Slot J.C."/>
            <person name="Stielow J.B."/>
            <person name="Sun H."/>
            <person name="Kurtzman C.P."/>
            <person name="Blackwell M."/>
            <person name="Grigoriev I.V."/>
            <person name="Jeffries T.W."/>
        </authorList>
    </citation>
    <scope>NUCLEOTIDE SEQUENCE [LARGE SCALE GENOMIC DNA]</scope>
    <source>
        <strain evidence="2">DSM 1968</strain>
    </source>
</reference>
<evidence type="ECO:0000313" key="1">
    <source>
        <dbReference type="EMBL" id="ODV61885.1"/>
    </source>
</evidence>
<sequence length="122" mass="13038">MCLHESNIPFDKSFVASICSARLPAVGEKAVTAPFASGSISKATSNVDDEYLATSSADQMTESAIENDQKSKGTLEFADDIDDGPPVFTRAEASLEPLAHSTSGLQSFLHEIENVLNWISTD</sequence>
<dbReference type="AlphaFoldDB" id="A0A1D2VJU1"/>
<dbReference type="RefSeq" id="XP_020048192.1">
    <property type="nucleotide sequence ID" value="XM_020191689.1"/>
</dbReference>
<proteinExistence type="predicted"/>
<gene>
    <name evidence="1" type="ORF">ASCRUDRAFT_69604</name>
</gene>
<dbReference type="InParanoid" id="A0A1D2VJU1"/>
<dbReference type="EMBL" id="KV454478">
    <property type="protein sequence ID" value="ODV61885.1"/>
    <property type="molecule type" value="Genomic_DNA"/>
</dbReference>
<protein>
    <submittedName>
        <fullName evidence="1">Uncharacterized protein</fullName>
    </submittedName>
</protein>
<dbReference type="GeneID" id="30965325"/>
<keyword evidence="2" id="KW-1185">Reference proteome</keyword>
<organism evidence="1 2">
    <name type="scientific">Ascoidea rubescens DSM 1968</name>
    <dbReference type="NCBI Taxonomy" id="1344418"/>
    <lineage>
        <taxon>Eukaryota</taxon>
        <taxon>Fungi</taxon>
        <taxon>Dikarya</taxon>
        <taxon>Ascomycota</taxon>
        <taxon>Saccharomycotina</taxon>
        <taxon>Saccharomycetes</taxon>
        <taxon>Ascoideaceae</taxon>
        <taxon>Ascoidea</taxon>
    </lineage>
</organism>
<accession>A0A1D2VJU1</accession>
<evidence type="ECO:0000313" key="2">
    <source>
        <dbReference type="Proteomes" id="UP000095038"/>
    </source>
</evidence>
<dbReference type="Proteomes" id="UP000095038">
    <property type="component" value="Unassembled WGS sequence"/>
</dbReference>